<sequence>MPDASELPNEASLVTRITIMDLPPELLHAIISNLAHDKRSMRSCSSMCWWWRGIALEYLNFRRTHAHDITSIETFASFLQVDTKLARTINILNLQGAAEGDTFPGFSFSAYRPLVPLNAEAVAGILKYLPRLTTLSLNQWRYATSTEQTEHALLSTDDHTLSWTFTSLVTDIPFNPDALQRPLAIKCLDFKCSEHGNSGNVLLLDALAQSIAAGSLNIVIVECDSAETARMLGRLLGRVGSNVIQFFLSASRPRDEWLTVEMGLPLSSEPPDLSNSYADWRSLNISACTRLEVIQIPIYFRPAEPGETLSTFAALMLSQAPPTLLTIRISVYDLTDPSQLQDTTLWLPVFDSVVTKARFPLLNKIEVESHCECPDWQEPSDFYEDCREAAREVLPELDGSGLLLVH</sequence>
<gene>
    <name evidence="1" type="ORF">K466DRAFT_661861</name>
</gene>
<dbReference type="EMBL" id="ML211090">
    <property type="protein sequence ID" value="TFK89022.1"/>
    <property type="molecule type" value="Genomic_DNA"/>
</dbReference>
<evidence type="ECO:0000313" key="2">
    <source>
        <dbReference type="Proteomes" id="UP000308197"/>
    </source>
</evidence>
<dbReference type="InParanoid" id="A0A5C3PI89"/>
<organism evidence="1 2">
    <name type="scientific">Polyporus arcularius HHB13444</name>
    <dbReference type="NCBI Taxonomy" id="1314778"/>
    <lineage>
        <taxon>Eukaryota</taxon>
        <taxon>Fungi</taxon>
        <taxon>Dikarya</taxon>
        <taxon>Basidiomycota</taxon>
        <taxon>Agaricomycotina</taxon>
        <taxon>Agaricomycetes</taxon>
        <taxon>Polyporales</taxon>
        <taxon>Polyporaceae</taxon>
        <taxon>Polyporus</taxon>
    </lineage>
</organism>
<accession>A0A5C3PI89</accession>
<dbReference type="Proteomes" id="UP000308197">
    <property type="component" value="Unassembled WGS sequence"/>
</dbReference>
<evidence type="ECO:0000313" key="1">
    <source>
        <dbReference type="EMBL" id="TFK89022.1"/>
    </source>
</evidence>
<keyword evidence="2" id="KW-1185">Reference proteome</keyword>
<proteinExistence type="predicted"/>
<reference evidence="1 2" key="1">
    <citation type="journal article" date="2019" name="Nat. Ecol. Evol.">
        <title>Megaphylogeny resolves global patterns of mushroom evolution.</title>
        <authorList>
            <person name="Varga T."/>
            <person name="Krizsan K."/>
            <person name="Foldi C."/>
            <person name="Dima B."/>
            <person name="Sanchez-Garcia M."/>
            <person name="Sanchez-Ramirez S."/>
            <person name="Szollosi G.J."/>
            <person name="Szarkandi J.G."/>
            <person name="Papp V."/>
            <person name="Albert L."/>
            <person name="Andreopoulos W."/>
            <person name="Angelini C."/>
            <person name="Antonin V."/>
            <person name="Barry K.W."/>
            <person name="Bougher N.L."/>
            <person name="Buchanan P."/>
            <person name="Buyck B."/>
            <person name="Bense V."/>
            <person name="Catcheside P."/>
            <person name="Chovatia M."/>
            <person name="Cooper J."/>
            <person name="Damon W."/>
            <person name="Desjardin D."/>
            <person name="Finy P."/>
            <person name="Geml J."/>
            <person name="Haridas S."/>
            <person name="Hughes K."/>
            <person name="Justo A."/>
            <person name="Karasinski D."/>
            <person name="Kautmanova I."/>
            <person name="Kiss B."/>
            <person name="Kocsube S."/>
            <person name="Kotiranta H."/>
            <person name="LaButti K.M."/>
            <person name="Lechner B.E."/>
            <person name="Liimatainen K."/>
            <person name="Lipzen A."/>
            <person name="Lukacs Z."/>
            <person name="Mihaltcheva S."/>
            <person name="Morgado L.N."/>
            <person name="Niskanen T."/>
            <person name="Noordeloos M.E."/>
            <person name="Ohm R.A."/>
            <person name="Ortiz-Santana B."/>
            <person name="Ovrebo C."/>
            <person name="Racz N."/>
            <person name="Riley R."/>
            <person name="Savchenko A."/>
            <person name="Shiryaev A."/>
            <person name="Soop K."/>
            <person name="Spirin V."/>
            <person name="Szebenyi C."/>
            <person name="Tomsovsky M."/>
            <person name="Tulloss R.E."/>
            <person name="Uehling J."/>
            <person name="Grigoriev I.V."/>
            <person name="Vagvolgyi C."/>
            <person name="Papp T."/>
            <person name="Martin F.M."/>
            <person name="Miettinen O."/>
            <person name="Hibbett D.S."/>
            <person name="Nagy L.G."/>
        </authorList>
    </citation>
    <scope>NUCLEOTIDE SEQUENCE [LARGE SCALE GENOMIC DNA]</scope>
    <source>
        <strain evidence="1 2">HHB13444</strain>
    </source>
</reference>
<name>A0A5C3PI89_9APHY</name>
<dbReference type="AlphaFoldDB" id="A0A5C3PI89"/>
<evidence type="ECO:0008006" key="3">
    <source>
        <dbReference type="Google" id="ProtNLM"/>
    </source>
</evidence>
<protein>
    <recommendedName>
        <fullName evidence="3">F-box domain-containing protein</fullName>
    </recommendedName>
</protein>
<dbReference type="SUPFAM" id="SSF81383">
    <property type="entry name" value="F-box domain"/>
    <property type="match status" value="1"/>
</dbReference>
<dbReference type="InterPro" id="IPR036047">
    <property type="entry name" value="F-box-like_dom_sf"/>
</dbReference>